<dbReference type="InterPro" id="IPR012951">
    <property type="entry name" value="BBE"/>
</dbReference>
<dbReference type="Pfam" id="PF08031">
    <property type="entry name" value="BBE"/>
    <property type="match status" value="1"/>
</dbReference>
<dbReference type="InterPro" id="IPR006094">
    <property type="entry name" value="Oxid_FAD_bind_N"/>
</dbReference>
<comment type="similarity">
    <text evidence="2">Belongs to the oxygen-dependent FAD-linked oxidoreductase family.</text>
</comment>
<evidence type="ECO:0000256" key="1">
    <source>
        <dbReference type="ARBA" id="ARBA00001974"/>
    </source>
</evidence>
<dbReference type="PROSITE" id="PS00862">
    <property type="entry name" value="OX2_COVAL_FAD"/>
    <property type="match status" value="1"/>
</dbReference>
<keyword evidence="3" id="KW-0285">Flavoprotein</keyword>
<dbReference type="GO" id="GO:0016491">
    <property type="term" value="F:oxidoreductase activity"/>
    <property type="evidence" value="ECO:0007669"/>
    <property type="project" value="UniProtKB-KW"/>
</dbReference>
<proteinExistence type="inferred from homology"/>
<dbReference type="Proteomes" id="UP000662857">
    <property type="component" value="Chromosome"/>
</dbReference>
<evidence type="ECO:0000313" key="9">
    <source>
        <dbReference type="Proteomes" id="UP000662857"/>
    </source>
</evidence>
<evidence type="ECO:0000256" key="3">
    <source>
        <dbReference type="ARBA" id="ARBA00022630"/>
    </source>
</evidence>
<dbReference type="InterPro" id="IPR006093">
    <property type="entry name" value="Oxy_OxRdtase_FAD_BS"/>
</dbReference>
<dbReference type="EMBL" id="CP070499">
    <property type="protein sequence ID" value="QSB16628.1"/>
    <property type="molecule type" value="Genomic_DNA"/>
</dbReference>
<dbReference type="PANTHER" id="PTHR42973">
    <property type="entry name" value="BINDING OXIDOREDUCTASE, PUTATIVE (AFU_ORTHOLOGUE AFUA_1G17690)-RELATED"/>
    <property type="match status" value="1"/>
</dbReference>
<dbReference type="InterPro" id="IPR016166">
    <property type="entry name" value="FAD-bd_PCMH"/>
</dbReference>
<comment type="cofactor">
    <cofactor evidence="1">
        <name>FAD</name>
        <dbReference type="ChEBI" id="CHEBI:57692"/>
    </cofactor>
</comment>
<dbReference type="InterPro" id="IPR050416">
    <property type="entry name" value="FAD-linked_Oxidoreductase"/>
</dbReference>
<evidence type="ECO:0000256" key="4">
    <source>
        <dbReference type="ARBA" id="ARBA00022827"/>
    </source>
</evidence>
<sequence>MATTAPGWRELATTLDGSLVRPDDTEFSSLRRPFVGGLTEVLPQAVVRCAGAPDVARAVTFARKHRLPVAIRSGGHSFADHCATDGLLIDLGRLDTVALAGETATIGPGVRLGPLAQRLAVQGRIVSCGWNPLVAVGGAVLGGGFGVLSRRFGLGCDQLLAAQVVLADGDIVWVDEQREPDLFWALRGAGWAGFGVVTALVLRTFPVQRMCRFVHRWPWADAAALIDAWQRWAPHAPDHLNAEVAIQSADPSADPKVTLFGATLGRADAARAALAEFLASAAPGHELDELTELSPAAAPLRHSYAGAAVLEHPQPGPPAGLRPLLRAVKSEFFDTALPEPAITALLANFAADRRPAQYRELEFIPWGGMIGKPDPGATAFTHRNQLFQIGHHGMVPNPAGDDARAAARGWAKRSWRSVHPWAAGGVYPNYPDADLPDWARAYYGDNLPRLTEVKARYDPDDVFHFAQSIPATAGAPRHRADGGPDRGGSNGPATPP</sequence>
<dbReference type="PROSITE" id="PS51387">
    <property type="entry name" value="FAD_PCMH"/>
    <property type="match status" value="1"/>
</dbReference>
<dbReference type="InterPro" id="IPR016167">
    <property type="entry name" value="FAD-bd_PCMH_sub1"/>
</dbReference>
<feature type="region of interest" description="Disordered" evidence="6">
    <location>
        <begin position="469"/>
        <end position="496"/>
    </location>
</feature>
<reference evidence="8" key="1">
    <citation type="submission" date="2021-02" db="EMBL/GenBank/DDBJ databases">
        <title>Natrosporangium hydrolyticum gen. nov., sp. nov, a haloalkaliphilic actinobacterium from a soda solonchak soil.</title>
        <authorList>
            <person name="Sorokin D.Y."/>
            <person name="Khijniak T.V."/>
            <person name="Zakharycheva A.P."/>
            <person name="Boueva O.V."/>
            <person name="Ariskina E.V."/>
            <person name="Hahnke R.L."/>
            <person name="Bunk B."/>
            <person name="Sproer C."/>
            <person name="Schumann P."/>
            <person name="Evtushenko L.I."/>
            <person name="Kublanov I.V."/>
        </authorList>
    </citation>
    <scope>NUCLEOTIDE SEQUENCE</scope>
    <source>
        <strain evidence="8">DSM 106523</strain>
    </source>
</reference>
<evidence type="ECO:0000256" key="6">
    <source>
        <dbReference type="SAM" id="MobiDB-lite"/>
    </source>
</evidence>
<dbReference type="GO" id="GO:0071949">
    <property type="term" value="F:FAD binding"/>
    <property type="evidence" value="ECO:0007669"/>
    <property type="project" value="InterPro"/>
</dbReference>
<evidence type="ECO:0000259" key="7">
    <source>
        <dbReference type="PROSITE" id="PS51387"/>
    </source>
</evidence>
<dbReference type="SUPFAM" id="SSF56176">
    <property type="entry name" value="FAD-binding/transporter-associated domain-like"/>
    <property type="match status" value="1"/>
</dbReference>
<dbReference type="RefSeq" id="WP_239678853.1">
    <property type="nucleotide sequence ID" value="NZ_CP070499.1"/>
</dbReference>
<keyword evidence="9" id="KW-1185">Reference proteome</keyword>
<dbReference type="InterPro" id="IPR036318">
    <property type="entry name" value="FAD-bd_PCMH-like_sf"/>
</dbReference>
<feature type="domain" description="FAD-binding PCMH-type" evidence="7">
    <location>
        <begin position="39"/>
        <end position="207"/>
    </location>
</feature>
<dbReference type="Pfam" id="PF01565">
    <property type="entry name" value="FAD_binding_4"/>
    <property type="match status" value="1"/>
</dbReference>
<dbReference type="Gene3D" id="3.30.43.10">
    <property type="entry name" value="Uridine Diphospho-n-acetylenolpyruvylglucosamine Reductase, domain 2"/>
    <property type="match status" value="1"/>
</dbReference>
<dbReference type="AlphaFoldDB" id="A0A895YRI4"/>
<name>A0A895YRI4_9ACTN</name>
<dbReference type="KEGG" id="nhy:JQS43_10310"/>
<protein>
    <submittedName>
        <fullName evidence="8">FAD-binding oxidoreductase</fullName>
    </submittedName>
</protein>
<keyword evidence="5" id="KW-0560">Oxidoreductase</keyword>
<dbReference type="Gene3D" id="3.30.465.10">
    <property type="match status" value="1"/>
</dbReference>
<gene>
    <name evidence="8" type="ORF">JQS43_10310</name>
</gene>
<dbReference type="InterPro" id="IPR016169">
    <property type="entry name" value="FAD-bd_PCMH_sub2"/>
</dbReference>
<evidence type="ECO:0000313" key="8">
    <source>
        <dbReference type="EMBL" id="QSB16628.1"/>
    </source>
</evidence>
<organism evidence="8 9">
    <name type="scientific">Natronosporangium hydrolyticum</name>
    <dbReference type="NCBI Taxonomy" id="2811111"/>
    <lineage>
        <taxon>Bacteria</taxon>
        <taxon>Bacillati</taxon>
        <taxon>Actinomycetota</taxon>
        <taxon>Actinomycetes</taxon>
        <taxon>Micromonosporales</taxon>
        <taxon>Micromonosporaceae</taxon>
        <taxon>Natronosporangium</taxon>
    </lineage>
</organism>
<evidence type="ECO:0000256" key="5">
    <source>
        <dbReference type="ARBA" id="ARBA00023002"/>
    </source>
</evidence>
<keyword evidence="4" id="KW-0274">FAD</keyword>
<dbReference type="Gene3D" id="3.40.462.20">
    <property type="match status" value="1"/>
</dbReference>
<accession>A0A895YRI4</accession>
<evidence type="ECO:0000256" key="2">
    <source>
        <dbReference type="ARBA" id="ARBA00005466"/>
    </source>
</evidence>
<dbReference type="PANTHER" id="PTHR42973:SF39">
    <property type="entry name" value="FAD-BINDING PCMH-TYPE DOMAIN-CONTAINING PROTEIN"/>
    <property type="match status" value="1"/>
</dbReference>